<dbReference type="PIRSF" id="PIRSF000137">
    <property type="entry name" value="Alcohol_oxidase"/>
    <property type="match status" value="1"/>
</dbReference>
<dbReference type="PANTHER" id="PTHR11552:SF78">
    <property type="entry name" value="GLUCOSE-METHANOL-CHOLINE OXIDOREDUCTASE N-TERMINAL DOMAIN-CONTAINING PROTEIN"/>
    <property type="match status" value="1"/>
</dbReference>
<comment type="cofactor">
    <cofactor evidence="1 3">
        <name>FAD</name>
        <dbReference type="ChEBI" id="CHEBI:57692"/>
    </cofactor>
</comment>
<evidence type="ECO:0000256" key="3">
    <source>
        <dbReference type="PIRSR" id="PIRSR000137-2"/>
    </source>
</evidence>
<feature type="binding site" evidence="3">
    <location>
        <begin position="17"/>
        <end position="18"/>
    </location>
    <ligand>
        <name>FAD</name>
        <dbReference type="ChEBI" id="CHEBI:57692"/>
    </ligand>
</feature>
<dbReference type="InterPro" id="IPR036188">
    <property type="entry name" value="FAD/NAD-bd_sf"/>
</dbReference>
<keyword evidence="3" id="KW-0285">Flavoprotein</keyword>
<dbReference type="GO" id="GO:0016614">
    <property type="term" value="F:oxidoreductase activity, acting on CH-OH group of donors"/>
    <property type="evidence" value="ECO:0007669"/>
    <property type="project" value="InterPro"/>
</dbReference>
<dbReference type="InterPro" id="IPR007867">
    <property type="entry name" value="GMC_OxRtase_C"/>
</dbReference>
<proteinExistence type="inferred from homology"/>
<dbReference type="Gene3D" id="3.50.50.60">
    <property type="entry name" value="FAD/NAD(P)-binding domain"/>
    <property type="match status" value="1"/>
</dbReference>
<dbReference type="InterPro" id="IPR000172">
    <property type="entry name" value="GMC_OxRdtase_N"/>
</dbReference>
<keyword evidence="6" id="KW-1185">Reference proteome</keyword>
<dbReference type="PANTHER" id="PTHR11552">
    <property type="entry name" value="GLUCOSE-METHANOL-CHOLINE GMC OXIDOREDUCTASE"/>
    <property type="match status" value="1"/>
</dbReference>
<dbReference type="EMBL" id="KN834794">
    <property type="protein sequence ID" value="KIK56895.1"/>
    <property type="molecule type" value="Genomic_DNA"/>
</dbReference>
<feature type="binding site" evidence="3">
    <location>
        <position position="231"/>
    </location>
    <ligand>
        <name>FAD</name>
        <dbReference type="ChEBI" id="CHEBI:57692"/>
    </ligand>
</feature>
<protein>
    <recommendedName>
        <fullName evidence="4">Glucose-methanol-choline oxidoreductase N-terminal domain-containing protein</fullName>
    </recommendedName>
</protein>
<accession>A0A0D0B1C3</accession>
<dbReference type="Pfam" id="PF05199">
    <property type="entry name" value="GMC_oxred_C"/>
    <property type="match status" value="1"/>
</dbReference>
<comment type="similarity">
    <text evidence="2">Belongs to the GMC oxidoreductase family.</text>
</comment>
<dbReference type="SUPFAM" id="SSF51905">
    <property type="entry name" value="FAD/NAD(P)-binding domain"/>
    <property type="match status" value="1"/>
</dbReference>
<feature type="binding site" evidence="3">
    <location>
        <begin position="533"/>
        <end position="534"/>
    </location>
    <ligand>
        <name>FAD</name>
        <dbReference type="ChEBI" id="CHEBI:57692"/>
    </ligand>
</feature>
<evidence type="ECO:0000313" key="6">
    <source>
        <dbReference type="Proteomes" id="UP000053593"/>
    </source>
</evidence>
<evidence type="ECO:0000256" key="2">
    <source>
        <dbReference type="ARBA" id="ARBA00010790"/>
    </source>
</evidence>
<dbReference type="SUPFAM" id="SSF54373">
    <property type="entry name" value="FAD-linked reductases, C-terminal domain"/>
    <property type="match status" value="1"/>
</dbReference>
<dbReference type="GO" id="GO:0050660">
    <property type="term" value="F:flavin adenine dinucleotide binding"/>
    <property type="evidence" value="ECO:0007669"/>
    <property type="project" value="InterPro"/>
</dbReference>
<reference evidence="5 6" key="1">
    <citation type="submission" date="2014-04" db="EMBL/GenBank/DDBJ databases">
        <title>Evolutionary Origins and Diversification of the Mycorrhizal Mutualists.</title>
        <authorList>
            <consortium name="DOE Joint Genome Institute"/>
            <consortium name="Mycorrhizal Genomics Consortium"/>
            <person name="Kohler A."/>
            <person name="Kuo A."/>
            <person name="Nagy L.G."/>
            <person name="Floudas D."/>
            <person name="Copeland A."/>
            <person name="Barry K.W."/>
            <person name="Cichocki N."/>
            <person name="Veneault-Fourrey C."/>
            <person name="LaButti K."/>
            <person name="Lindquist E.A."/>
            <person name="Lipzen A."/>
            <person name="Lundell T."/>
            <person name="Morin E."/>
            <person name="Murat C."/>
            <person name="Riley R."/>
            <person name="Ohm R."/>
            <person name="Sun H."/>
            <person name="Tunlid A."/>
            <person name="Henrissat B."/>
            <person name="Grigoriev I.V."/>
            <person name="Hibbett D.S."/>
            <person name="Martin F."/>
        </authorList>
    </citation>
    <scope>NUCLEOTIDE SEQUENCE [LARGE SCALE GENOMIC DNA]</scope>
    <source>
        <strain evidence="5 6">FD-317 M1</strain>
    </source>
</reference>
<dbReference type="HOGENOM" id="CLU_002865_5_1_1"/>
<organism evidence="5 6">
    <name type="scientific">Collybiopsis luxurians FD-317 M1</name>
    <dbReference type="NCBI Taxonomy" id="944289"/>
    <lineage>
        <taxon>Eukaryota</taxon>
        <taxon>Fungi</taxon>
        <taxon>Dikarya</taxon>
        <taxon>Basidiomycota</taxon>
        <taxon>Agaricomycotina</taxon>
        <taxon>Agaricomycetes</taxon>
        <taxon>Agaricomycetidae</taxon>
        <taxon>Agaricales</taxon>
        <taxon>Marasmiineae</taxon>
        <taxon>Omphalotaceae</taxon>
        <taxon>Collybiopsis</taxon>
        <taxon>Collybiopsis luxurians</taxon>
    </lineage>
</organism>
<keyword evidence="3" id="KW-0274">FAD</keyword>
<dbReference type="PROSITE" id="PS00624">
    <property type="entry name" value="GMC_OXRED_2"/>
    <property type="match status" value="1"/>
</dbReference>
<evidence type="ECO:0000259" key="4">
    <source>
        <dbReference type="PROSITE" id="PS00624"/>
    </source>
</evidence>
<dbReference type="Proteomes" id="UP000053593">
    <property type="component" value="Unassembled WGS sequence"/>
</dbReference>
<dbReference type="OrthoDB" id="269227at2759"/>
<evidence type="ECO:0000313" key="5">
    <source>
        <dbReference type="EMBL" id="KIK56895.1"/>
    </source>
</evidence>
<name>A0A0D0B1C3_9AGAR</name>
<dbReference type="AlphaFoldDB" id="A0A0D0B1C3"/>
<gene>
    <name evidence="5" type="ORF">GYMLUDRAFT_173601</name>
</gene>
<evidence type="ECO:0000256" key="1">
    <source>
        <dbReference type="ARBA" id="ARBA00001974"/>
    </source>
</evidence>
<sequence length="603" mass="65113">MNSFNSEYDVVFAGGGTTACVVAGRLAEADPTLKILVIESGRHTHNVATHVQPARYFHNLGTGNALSLHKGVVSEALGGRAPIVPSGHCVGGGSSVNFAMYTRGSASDYDDWEKLGNPGWGSKELIPLARKLETYQGGQGKIETHGTDGPIAISRGNTFTNIGREFIESGAGWDRLRSVGRDTSDFKTVNQYSPWCKYIDQKTGKRSDAAHHYIYNKEDNRNLHVMTNHLVVRVLFKYHRAVGVEYLAADEEAVRQTKIIRASRLVVVSGGAFGSPAILERSGIGAQQHLAAADVKQLVDLPGVGENYQVDHNLVLFPYLAADDADSLDDIFSGDEVKIAPHLSQWTKDGSGLLAHNSIDAGIKLRPVGSKDFKEIGPSFGPAWKGLFADAPDKPVVITCAISANICAPPIKDSKIFSVGSFSMYPLAIGYTHISSGTDPRAPLNFNPRFFENYADIAILRWAYKHGRELARRMKSYRGELASGHPKFIEGTPASVVPRAPGPVSTSASDIVYTAEDDKAIDDFLRTIVSTTWHSLGTCAMKPRTEGGVVDSRLNVYGVHNLKVADLSICPSNVGANTYNTALLVGEKAFLIIAEELGLPGKH</sequence>
<dbReference type="InterPro" id="IPR012132">
    <property type="entry name" value="GMC_OxRdtase"/>
</dbReference>
<dbReference type="Gene3D" id="3.30.560.10">
    <property type="entry name" value="Glucose Oxidase, domain 3"/>
    <property type="match status" value="1"/>
</dbReference>
<dbReference type="Pfam" id="PF00732">
    <property type="entry name" value="GMC_oxred_N"/>
    <property type="match status" value="1"/>
</dbReference>
<feature type="domain" description="Glucose-methanol-choline oxidoreductase N-terminal" evidence="4">
    <location>
        <begin position="271"/>
        <end position="285"/>
    </location>
</feature>